<keyword evidence="9" id="KW-1185">Reference proteome</keyword>
<keyword evidence="2 5" id="KW-0813">Transport</keyword>
<dbReference type="PANTHER" id="PTHR42953">
    <property type="entry name" value="HIGH-AFFINITY ZINC UPTAKE SYSTEM PROTEIN ZNUA-RELATED"/>
    <property type="match status" value="1"/>
</dbReference>
<dbReference type="Proteomes" id="UP000600171">
    <property type="component" value="Unassembled WGS sequence"/>
</dbReference>
<feature type="signal peptide" evidence="7">
    <location>
        <begin position="1"/>
        <end position="31"/>
    </location>
</feature>
<name>A0A917IPF0_9MICC</name>
<keyword evidence="4 7" id="KW-0732">Signal</keyword>
<feature type="chain" id="PRO_5039615761" description="ABC transporter substrate-binding protein" evidence="7">
    <location>
        <begin position="32"/>
        <end position="334"/>
    </location>
</feature>
<evidence type="ECO:0000313" key="9">
    <source>
        <dbReference type="Proteomes" id="UP000600171"/>
    </source>
</evidence>
<evidence type="ECO:0000256" key="4">
    <source>
        <dbReference type="ARBA" id="ARBA00022729"/>
    </source>
</evidence>
<dbReference type="AlphaFoldDB" id="A0A917IPF0"/>
<evidence type="ECO:0000256" key="6">
    <source>
        <dbReference type="SAM" id="MobiDB-lite"/>
    </source>
</evidence>
<evidence type="ECO:0000256" key="2">
    <source>
        <dbReference type="ARBA" id="ARBA00022448"/>
    </source>
</evidence>
<dbReference type="SUPFAM" id="SSF53807">
    <property type="entry name" value="Helical backbone' metal receptor"/>
    <property type="match status" value="1"/>
</dbReference>
<feature type="compositionally biased region" description="Basic and acidic residues" evidence="6">
    <location>
        <begin position="145"/>
        <end position="162"/>
    </location>
</feature>
<comment type="similarity">
    <text evidence="5">Belongs to the bacterial solute-binding protein 9 family.</text>
</comment>
<dbReference type="InterPro" id="IPR006129">
    <property type="entry name" value="AdhesinB"/>
</dbReference>
<dbReference type="EMBL" id="BMDC01000001">
    <property type="protein sequence ID" value="GGH59297.1"/>
    <property type="molecule type" value="Genomic_DNA"/>
</dbReference>
<dbReference type="PRINTS" id="PR00690">
    <property type="entry name" value="ADHESNFAMILY"/>
</dbReference>
<evidence type="ECO:0000313" key="8">
    <source>
        <dbReference type="EMBL" id="GGH59297.1"/>
    </source>
</evidence>
<dbReference type="PROSITE" id="PS51257">
    <property type="entry name" value="PROKAR_LIPOPROTEIN"/>
    <property type="match status" value="1"/>
</dbReference>
<dbReference type="PRINTS" id="PR00691">
    <property type="entry name" value="ADHESINB"/>
</dbReference>
<keyword evidence="3" id="KW-0479">Metal-binding</keyword>
<sequence>MRIVFIVRLEFSMKKSLQTVAVLSVAALGLAACGSGDNASNASSSDDTVKVVTTTDVYADIVKQVAGDTVEVTSIIDSTSQDPHSYEATSQDRLAVQDADVVVLNGGGYDAFMEDLAGSDNPDQKVINAVEVSDLFSDEEMTELTEGHSHDEGSEDEHDHDHGELNEHVWYSLDAMEKLADQVATSLGEVSSDNKDRYVQAADDFGTRIDDLAAQAESVGAEGKHYVATEPVPGYLLQTAGFEDSTPADLTSAVESGNDLAPLTLQEIKDSLKNGETDFLAYNEQTSTAQTDEILNAAQENDVPNTSFTETLPEGEDYVSWMQTNIDNIKNAVA</sequence>
<proteinExistence type="inferred from homology"/>
<dbReference type="InterPro" id="IPR006128">
    <property type="entry name" value="Lipoprotein_PsaA-like"/>
</dbReference>
<dbReference type="Pfam" id="PF01297">
    <property type="entry name" value="ZnuA"/>
    <property type="match status" value="1"/>
</dbReference>
<dbReference type="PANTHER" id="PTHR42953:SF1">
    <property type="entry name" value="METAL-BINDING PROTEIN HI_0362-RELATED"/>
    <property type="match status" value="1"/>
</dbReference>
<dbReference type="GO" id="GO:0030001">
    <property type="term" value="P:metal ion transport"/>
    <property type="evidence" value="ECO:0007669"/>
    <property type="project" value="InterPro"/>
</dbReference>
<protein>
    <recommendedName>
        <fullName evidence="10">ABC transporter substrate-binding protein</fullName>
    </recommendedName>
</protein>
<comment type="caution">
    <text evidence="8">The sequence shown here is derived from an EMBL/GenBank/DDBJ whole genome shotgun (WGS) entry which is preliminary data.</text>
</comment>
<evidence type="ECO:0000256" key="1">
    <source>
        <dbReference type="ARBA" id="ARBA00004196"/>
    </source>
</evidence>
<dbReference type="GO" id="GO:0046872">
    <property type="term" value="F:metal ion binding"/>
    <property type="evidence" value="ECO:0007669"/>
    <property type="project" value="UniProtKB-KW"/>
</dbReference>
<dbReference type="InterPro" id="IPR050492">
    <property type="entry name" value="Bact_metal-bind_prot9"/>
</dbReference>
<comment type="subcellular location">
    <subcellularLocation>
        <location evidence="1">Cell envelope</location>
    </subcellularLocation>
</comment>
<reference evidence="8 9" key="1">
    <citation type="journal article" date="2014" name="Int. J. Syst. Evol. Microbiol.">
        <title>Complete genome sequence of Corynebacterium casei LMG S-19264T (=DSM 44701T), isolated from a smear-ripened cheese.</title>
        <authorList>
            <consortium name="US DOE Joint Genome Institute (JGI-PGF)"/>
            <person name="Walter F."/>
            <person name="Albersmeier A."/>
            <person name="Kalinowski J."/>
            <person name="Ruckert C."/>
        </authorList>
    </citation>
    <scope>NUCLEOTIDE SEQUENCE [LARGE SCALE GENOMIC DNA]</scope>
    <source>
        <strain evidence="8 9">CCM 8669</strain>
    </source>
</reference>
<gene>
    <name evidence="8" type="ORF">GCM10007359_06380</name>
</gene>
<dbReference type="GO" id="GO:0030313">
    <property type="term" value="C:cell envelope"/>
    <property type="evidence" value="ECO:0007669"/>
    <property type="project" value="UniProtKB-SubCell"/>
</dbReference>
<organism evidence="8 9">
    <name type="scientific">Rothia aerolata</name>
    <dbReference type="NCBI Taxonomy" id="1812262"/>
    <lineage>
        <taxon>Bacteria</taxon>
        <taxon>Bacillati</taxon>
        <taxon>Actinomycetota</taxon>
        <taxon>Actinomycetes</taxon>
        <taxon>Micrococcales</taxon>
        <taxon>Micrococcaceae</taxon>
        <taxon>Rothia</taxon>
    </lineage>
</organism>
<accession>A0A917IPF0</accession>
<evidence type="ECO:0008006" key="10">
    <source>
        <dbReference type="Google" id="ProtNLM"/>
    </source>
</evidence>
<evidence type="ECO:0000256" key="3">
    <source>
        <dbReference type="ARBA" id="ARBA00022723"/>
    </source>
</evidence>
<feature type="region of interest" description="Disordered" evidence="6">
    <location>
        <begin position="141"/>
        <end position="162"/>
    </location>
</feature>
<dbReference type="InterPro" id="IPR006127">
    <property type="entry name" value="ZnuA-like"/>
</dbReference>
<evidence type="ECO:0000256" key="5">
    <source>
        <dbReference type="RuleBase" id="RU003512"/>
    </source>
</evidence>
<dbReference type="Gene3D" id="3.40.50.1980">
    <property type="entry name" value="Nitrogenase molybdenum iron protein domain"/>
    <property type="match status" value="2"/>
</dbReference>
<dbReference type="GO" id="GO:0007155">
    <property type="term" value="P:cell adhesion"/>
    <property type="evidence" value="ECO:0007669"/>
    <property type="project" value="InterPro"/>
</dbReference>
<evidence type="ECO:0000256" key="7">
    <source>
        <dbReference type="SAM" id="SignalP"/>
    </source>
</evidence>